<dbReference type="Proteomes" id="UP001634394">
    <property type="component" value="Unassembled WGS sequence"/>
</dbReference>
<name>A0ABD3XD30_SINWO</name>
<protein>
    <submittedName>
        <fullName evidence="2">Uncharacterized protein</fullName>
    </submittedName>
</protein>
<dbReference type="AlphaFoldDB" id="A0ABD3XD30"/>
<feature type="region of interest" description="Disordered" evidence="1">
    <location>
        <begin position="20"/>
        <end position="47"/>
    </location>
</feature>
<evidence type="ECO:0000313" key="2">
    <source>
        <dbReference type="EMBL" id="KAL3884184.1"/>
    </source>
</evidence>
<gene>
    <name evidence="2" type="ORF">ACJMK2_030404</name>
</gene>
<comment type="caution">
    <text evidence="2">The sequence shown here is derived from an EMBL/GenBank/DDBJ whole genome shotgun (WGS) entry which is preliminary data.</text>
</comment>
<proteinExistence type="predicted"/>
<dbReference type="EMBL" id="JBJQND010000003">
    <property type="protein sequence ID" value="KAL3884184.1"/>
    <property type="molecule type" value="Genomic_DNA"/>
</dbReference>
<keyword evidence="3" id="KW-1185">Reference proteome</keyword>
<reference evidence="2 3" key="1">
    <citation type="submission" date="2024-11" db="EMBL/GenBank/DDBJ databases">
        <title>Chromosome-level genome assembly of the freshwater bivalve Anodonta woodiana.</title>
        <authorList>
            <person name="Chen X."/>
        </authorList>
    </citation>
    <scope>NUCLEOTIDE SEQUENCE [LARGE SCALE GENOMIC DNA]</scope>
    <source>
        <strain evidence="2">MN2024</strain>
        <tissue evidence="2">Gills</tissue>
    </source>
</reference>
<evidence type="ECO:0000313" key="3">
    <source>
        <dbReference type="Proteomes" id="UP001634394"/>
    </source>
</evidence>
<feature type="compositionally biased region" description="Basic and acidic residues" evidence="1">
    <location>
        <begin position="23"/>
        <end position="42"/>
    </location>
</feature>
<evidence type="ECO:0000256" key="1">
    <source>
        <dbReference type="SAM" id="MobiDB-lite"/>
    </source>
</evidence>
<accession>A0ABD3XD30</accession>
<sequence>MQKEECKNTCNKTASKIILKQNRSNEEHSKMQSKCKEGKGSEGTDQEFATDKYNHPKFYLGIVLDENTLYFKFTYNINKMSRKLARKGKQIIDTAKLVYTCFGHVTIDIISMKTINKESRNSNKKLFKINIKS</sequence>
<organism evidence="2 3">
    <name type="scientific">Sinanodonta woodiana</name>
    <name type="common">Chinese pond mussel</name>
    <name type="synonym">Anodonta woodiana</name>
    <dbReference type="NCBI Taxonomy" id="1069815"/>
    <lineage>
        <taxon>Eukaryota</taxon>
        <taxon>Metazoa</taxon>
        <taxon>Spiralia</taxon>
        <taxon>Lophotrochozoa</taxon>
        <taxon>Mollusca</taxon>
        <taxon>Bivalvia</taxon>
        <taxon>Autobranchia</taxon>
        <taxon>Heteroconchia</taxon>
        <taxon>Palaeoheterodonta</taxon>
        <taxon>Unionida</taxon>
        <taxon>Unionoidea</taxon>
        <taxon>Unionidae</taxon>
        <taxon>Unioninae</taxon>
        <taxon>Sinanodonta</taxon>
    </lineage>
</organism>